<keyword evidence="4" id="KW-1003">Cell membrane</keyword>
<feature type="domain" description="TonB C-terminal" evidence="11">
    <location>
        <begin position="285"/>
        <end position="373"/>
    </location>
</feature>
<evidence type="ECO:0000256" key="10">
    <source>
        <dbReference type="SAM" id="MobiDB-lite"/>
    </source>
</evidence>
<reference evidence="12 13" key="1">
    <citation type="journal article" date="2018" name="Mol. Plant Microbe Interact.">
        <title>Taxonomically Different Co-Microsymbionts of a Relict Legume, Oxytropis popoviana, Have Complementary Sets of Symbiotic Genes and Together Increase the Efficiency of Plant Nodulation.</title>
        <authorList>
            <person name="Safronova V."/>
            <person name="Belimov A."/>
            <person name="Sazanova A."/>
            <person name="Chirak E."/>
            <person name="Verkhozina A."/>
            <person name="Kuznetsova I."/>
            <person name="Andronov E."/>
            <person name="Puhalsky J."/>
            <person name="Tikhonovich I."/>
        </authorList>
    </citation>
    <scope>NUCLEOTIDE SEQUENCE [LARGE SCALE GENOMIC DNA]</scope>
    <source>
        <strain evidence="12 13">Opo-235</strain>
    </source>
</reference>
<comment type="caution">
    <text evidence="12">The sequence shown here is derived from an EMBL/GenBank/DDBJ whole genome shotgun (WGS) entry which is preliminary data.</text>
</comment>
<name>A0A3M9X5W9_9HYPH</name>
<organism evidence="12 13">
    <name type="scientific">Mesorhizobium japonicum</name>
    <dbReference type="NCBI Taxonomy" id="2066070"/>
    <lineage>
        <taxon>Bacteria</taxon>
        <taxon>Pseudomonadati</taxon>
        <taxon>Pseudomonadota</taxon>
        <taxon>Alphaproteobacteria</taxon>
        <taxon>Hyphomicrobiales</taxon>
        <taxon>Phyllobacteriaceae</taxon>
        <taxon>Mesorhizobium</taxon>
    </lineage>
</organism>
<feature type="region of interest" description="Disordered" evidence="10">
    <location>
        <begin position="203"/>
        <end position="285"/>
    </location>
</feature>
<feature type="compositionally biased region" description="Basic and acidic residues" evidence="10">
    <location>
        <begin position="158"/>
        <end position="167"/>
    </location>
</feature>
<dbReference type="InterPro" id="IPR037682">
    <property type="entry name" value="TonB_C"/>
</dbReference>
<evidence type="ECO:0000313" key="12">
    <source>
        <dbReference type="EMBL" id="RNJ43092.1"/>
    </source>
</evidence>
<keyword evidence="8" id="KW-1133">Transmembrane helix</keyword>
<feature type="region of interest" description="Disordered" evidence="10">
    <location>
        <begin position="105"/>
        <end position="167"/>
    </location>
</feature>
<evidence type="ECO:0000256" key="5">
    <source>
        <dbReference type="ARBA" id="ARBA00022519"/>
    </source>
</evidence>
<accession>A0A3M9X5W9</accession>
<dbReference type="Gene3D" id="3.30.1150.10">
    <property type="match status" value="1"/>
</dbReference>
<evidence type="ECO:0000256" key="2">
    <source>
        <dbReference type="ARBA" id="ARBA00006555"/>
    </source>
</evidence>
<evidence type="ECO:0000256" key="1">
    <source>
        <dbReference type="ARBA" id="ARBA00004383"/>
    </source>
</evidence>
<sequence length="373" mass="38924">MGLHPAFTANTVAWPLASHGSLTPGPNDLDLTFACRPLQFPAREMQEISPLPNAGSELAIAPAEPLAVARPAARWPIAIVVSGLLHAAVAAFFLISPAGTFDFRNAEQPEGSDRAGDKVAGSALDKDPAAINVTLESKPQPTKPEPAARPVPPAKPSQPEREAVKQARDPIQEAAKPLPKPLPEAVKQPPVTPDILVAATPRPDDQSLAARTETPAQSSVQAESAEIPVAVPDQPPIPSARPTPAAAPAKAADEKRGTADGQDRLAQAASKGKRQNEAGSAAEPSYRSDVISKLGRVYRAVPPSLQATARSNTVVTFVIGRQGNIDELRVVESSGSATFDQIVLGFVRKAAPFPPIPPKVGNSLEFTGAIGPF</sequence>
<comment type="subcellular location">
    <subcellularLocation>
        <location evidence="1">Cell inner membrane</location>
        <topology evidence="1">Single-pass membrane protein</topology>
        <orientation evidence="1">Periplasmic side</orientation>
    </subcellularLocation>
</comment>
<dbReference type="NCBIfam" id="TIGR01352">
    <property type="entry name" value="tonB_Cterm"/>
    <property type="match status" value="1"/>
</dbReference>
<feature type="compositionally biased region" description="Basic and acidic residues" evidence="10">
    <location>
        <begin position="251"/>
        <end position="263"/>
    </location>
</feature>
<keyword evidence="6" id="KW-0812">Transmembrane</keyword>
<proteinExistence type="inferred from homology"/>
<dbReference type="PROSITE" id="PS52015">
    <property type="entry name" value="TONB_CTD"/>
    <property type="match status" value="1"/>
</dbReference>
<dbReference type="InterPro" id="IPR006260">
    <property type="entry name" value="TonB/TolA_C"/>
</dbReference>
<gene>
    <name evidence="12" type="ORF">DNR46_24340</name>
</gene>
<feature type="compositionally biased region" description="Basic and acidic residues" evidence="10">
    <location>
        <begin position="105"/>
        <end position="117"/>
    </location>
</feature>
<evidence type="ECO:0000256" key="9">
    <source>
        <dbReference type="ARBA" id="ARBA00023136"/>
    </source>
</evidence>
<dbReference type="PANTHER" id="PTHR33446">
    <property type="entry name" value="PROTEIN TONB-RELATED"/>
    <property type="match status" value="1"/>
</dbReference>
<dbReference type="GO" id="GO:0031992">
    <property type="term" value="F:energy transducer activity"/>
    <property type="evidence" value="ECO:0007669"/>
    <property type="project" value="TreeGrafter"/>
</dbReference>
<dbReference type="AlphaFoldDB" id="A0A3M9X5W9"/>
<comment type="similarity">
    <text evidence="2">Belongs to the TonB family.</text>
</comment>
<dbReference type="EMBL" id="QKOD01000007">
    <property type="protein sequence ID" value="RNJ43092.1"/>
    <property type="molecule type" value="Genomic_DNA"/>
</dbReference>
<dbReference type="SUPFAM" id="SSF74653">
    <property type="entry name" value="TolA/TonB C-terminal domain"/>
    <property type="match status" value="1"/>
</dbReference>
<evidence type="ECO:0000256" key="7">
    <source>
        <dbReference type="ARBA" id="ARBA00022927"/>
    </source>
</evidence>
<dbReference type="GO" id="GO:0098797">
    <property type="term" value="C:plasma membrane protein complex"/>
    <property type="evidence" value="ECO:0007669"/>
    <property type="project" value="TreeGrafter"/>
</dbReference>
<keyword evidence="7" id="KW-0653">Protein transport</keyword>
<feature type="compositionally biased region" description="Pro residues" evidence="10">
    <location>
        <begin position="141"/>
        <end position="156"/>
    </location>
</feature>
<dbReference type="GO" id="GO:0055085">
    <property type="term" value="P:transmembrane transport"/>
    <property type="evidence" value="ECO:0007669"/>
    <property type="project" value="InterPro"/>
</dbReference>
<dbReference type="GO" id="GO:0015031">
    <property type="term" value="P:protein transport"/>
    <property type="evidence" value="ECO:0007669"/>
    <property type="project" value="UniProtKB-KW"/>
</dbReference>
<dbReference type="Proteomes" id="UP000275436">
    <property type="component" value="Unassembled WGS sequence"/>
</dbReference>
<evidence type="ECO:0000313" key="13">
    <source>
        <dbReference type="Proteomes" id="UP000275436"/>
    </source>
</evidence>
<keyword evidence="5" id="KW-0997">Cell inner membrane</keyword>
<evidence type="ECO:0000259" key="11">
    <source>
        <dbReference type="PROSITE" id="PS52015"/>
    </source>
</evidence>
<evidence type="ECO:0000256" key="6">
    <source>
        <dbReference type="ARBA" id="ARBA00022692"/>
    </source>
</evidence>
<keyword evidence="3" id="KW-0813">Transport</keyword>
<evidence type="ECO:0000256" key="4">
    <source>
        <dbReference type="ARBA" id="ARBA00022475"/>
    </source>
</evidence>
<keyword evidence="9" id="KW-0472">Membrane</keyword>
<dbReference type="PANTHER" id="PTHR33446:SF2">
    <property type="entry name" value="PROTEIN TONB"/>
    <property type="match status" value="1"/>
</dbReference>
<evidence type="ECO:0000256" key="3">
    <source>
        <dbReference type="ARBA" id="ARBA00022448"/>
    </source>
</evidence>
<dbReference type="InterPro" id="IPR051045">
    <property type="entry name" value="TonB-dependent_transducer"/>
</dbReference>
<protein>
    <submittedName>
        <fullName evidence="12">Energy transducer TonB</fullName>
    </submittedName>
</protein>
<evidence type="ECO:0000256" key="8">
    <source>
        <dbReference type="ARBA" id="ARBA00022989"/>
    </source>
</evidence>
<dbReference type="Pfam" id="PF13103">
    <property type="entry name" value="TonB_2"/>
    <property type="match status" value="1"/>
</dbReference>